<protein>
    <submittedName>
        <fullName evidence="2">Uncharacterized protein</fullName>
    </submittedName>
</protein>
<proteinExistence type="predicted"/>
<accession>A0AC34FA03</accession>
<evidence type="ECO:0000313" key="2">
    <source>
        <dbReference type="WBParaSite" id="ES5_v2.g13988.t1"/>
    </source>
</evidence>
<name>A0AC34FA03_9BILA</name>
<evidence type="ECO:0000313" key="1">
    <source>
        <dbReference type="Proteomes" id="UP000887579"/>
    </source>
</evidence>
<sequence>MADLYEPLAPMDGAQPPPPPPPGGPSACGGGGGAGGLSKESKVFSDNVTGNTAMSAVTDTRGHGGGIKIKT</sequence>
<dbReference type="Proteomes" id="UP000887579">
    <property type="component" value="Unplaced"/>
</dbReference>
<reference evidence="2" key="1">
    <citation type="submission" date="2022-11" db="UniProtKB">
        <authorList>
            <consortium name="WormBaseParasite"/>
        </authorList>
    </citation>
    <scope>IDENTIFICATION</scope>
</reference>
<dbReference type="WBParaSite" id="ES5_v2.g13988.t1">
    <property type="protein sequence ID" value="ES5_v2.g13988.t1"/>
    <property type="gene ID" value="ES5_v2.g13988"/>
</dbReference>
<organism evidence="1 2">
    <name type="scientific">Panagrolaimus sp. ES5</name>
    <dbReference type="NCBI Taxonomy" id="591445"/>
    <lineage>
        <taxon>Eukaryota</taxon>
        <taxon>Metazoa</taxon>
        <taxon>Ecdysozoa</taxon>
        <taxon>Nematoda</taxon>
        <taxon>Chromadorea</taxon>
        <taxon>Rhabditida</taxon>
        <taxon>Tylenchina</taxon>
        <taxon>Panagrolaimomorpha</taxon>
        <taxon>Panagrolaimoidea</taxon>
        <taxon>Panagrolaimidae</taxon>
        <taxon>Panagrolaimus</taxon>
    </lineage>
</organism>